<evidence type="ECO:0000259" key="7">
    <source>
        <dbReference type="Pfam" id="PF00326"/>
    </source>
</evidence>
<dbReference type="Pfam" id="PF00326">
    <property type="entry name" value="Peptidase_S9"/>
    <property type="match status" value="1"/>
</dbReference>
<dbReference type="Gene3D" id="3.40.50.1820">
    <property type="entry name" value="alpha/beta hydrolase"/>
    <property type="match status" value="1"/>
</dbReference>
<evidence type="ECO:0000256" key="1">
    <source>
        <dbReference type="ARBA" id="ARBA00001070"/>
    </source>
</evidence>
<evidence type="ECO:0000256" key="4">
    <source>
        <dbReference type="ARBA" id="ARBA00022670"/>
    </source>
</evidence>
<evidence type="ECO:0000256" key="5">
    <source>
        <dbReference type="ARBA" id="ARBA00022801"/>
    </source>
</evidence>
<keyword evidence="10" id="KW-1185">Reference proteome</keyword>
<reference evidence="10" key="1">
    <citation type="journal article" date="2019" name="Int. J. Syst. Evol. Microbiol.">
        <title>The Global Catalogue of Microorganisms (GCM) 10K type strain sequencing project: providing services to taxonomists for standard genome sequencing and annotation.</title>
        <authorList>
            <consortium name="The Broad Institute Genomics Platform"/>
            <consortium name="The Broad Institute Genome Sequencing Center for Infectious Disease"/>
            <person name="Wu L."/>
            <person name="Ma J."/>
        </authorList>
    </citation>
    <scope>NUCLEOTIDE SEQUENCE [LARGE SCALE GENOMIC DNA]</scope>
    <source>
        <strain evidence="10">JCM 3389</strain>
    </source>
</reference>
<dbReference type="PROSITE" id="PS00708">
    <property type="entry name" value="PRO_ENDOPEP_SER"/>
    <property type="match status" value="1"/>
</dbReference>
<feature type="domain" description="Peptidase S9A N-terminal" evidence="8">
    <location>
        <begin position="30"/>
        <end position="427"/>
    </location>
</feature>
<evidence type="ECO:0000313" key="9">
    <source>
        <dbReference type="EMBL" id="MFD2100091.1"/>
    </source>
</evidence>
<dbReference type="InterPro" id="IPR023302">
    <property type="entry name" value="Pept_S9A_N"/>
</dbReference>
<dbReference type="Proteomes" id="UP001597342">
    <property type="component" value="Unassembled WGS sequence"/>
</dbReference>
<evidence type="ECO:0000313" key="10">
    <source>
        <dbReference type="Proteomes" id="UP001597342"/>
    </source>
</evidence>
<protein>
    <recommendedName>
        <fullName evidence="3">prolyl oligopeptidase</fullName>
        <ecNumber evidence="3">3.4.21.26</ecNumber>
    </recommendedName>
</protein>
<dbReference type="RefSeq" id="WP_379830817.1">
    <property type="nucleotide sequence ID" value="NZ_JBHUHU010000003.1"/>
</dbReference>
<name>A0ABW4XZR4_9FLAO</name>
<dbReference type="Pfam" id="PF02897">
    <property type="entry name" value="Peptidase_S9_N"/>
    <property type="match status" value="1"/>
</dbReference>
<proteinExistence type="inferred from homology"/>
<dbReference type="InterPro" id="IPR051167">
    <property type="entry name" value="Prolyl_oligopep/macrocyclase"/>
</dbReference>
<dbReference type="PROSITE" id="PS51257">
    <property type="entry name" value="PROKAR_LIPOPROTEIN"/>
    <property type="match status" value="1"/>
</dbReference>
<keyword evidence="4" id="KW-0645">Protease</keyword>
<dbReference type="EC" id="3.4.21.26" evidence="3"/>
<evidence type="ECO:0000256" key="2">
    <source>
        <dbReference type="ARBA" id="ARBA00005228"/>
    </source>
</evidence>
<evidence type="ECO:0000256" key="3">
    <source>
        <dbReference type="ARBA" id="ARBA00011897"/>
    </source>
</evidence>
<dbReference type="Gene3D" id="2.130.10.120">
    <property type="entry name" value="Prolyl oligopeptidase, N-terminal domain"/>
    <property type="match status" value="1"/>
</dbReference>
<dbReference type="PANTHER" id="PTHR42881">
    <property type="entry name" value="PROLYL ENDOPEPTIDASE"/>
    <property type="match status" value="1"/>
</dbReference>
<dbReference type="EMBL" id="JBHUHU010000003">
    <property type="protein sequence ID" value="MFD2100091.1"/>
    <property type="molecule type" value="Genomic_DNA"/>
</dbReference>
<dbReference type="InterPro" id="IPR002470">
    <property type="entry name" value="Peptidase_S9A"/>
</dbReference>
<comment type="caution">
    <text evidence="9">The sequence shown here is derived from an EMBL/GenBank/DDBJ whole genome shotgun (WGS) entry which is preliminary data.</text>
</comment>
<comment type="catalytic activity">
    <reaction evidence="1">
        <text>Hydrolysis of Pro-|-Xaa &gt;&gt; Ala-|-Xaa in oligopeptides.</text>
        <dbReference type="EC" id="3.4.21.26"/>
    </reaction>
</comment>
<evidence type="ECO:0000256" key="6">
    <source>
        <dbReference type="ARBA" id="ARBA00022825"/>
    </source>
</evidence>
<sequence length="717" mass="80502">MRTACLLTAVVLFTACQTTPKREAITVNYPTTKKVDTVDTYFGTEVPDPYRWLEDDRSAETEAWVKQQNASTFGYLDKIPFREDLKNRLEKLWNYEKLSSPFKEGDYTYFYKNDGLQNQSVVYRKKGDGEAEVFLDPNTFSEDGTTSLMGLNFTKDGSKVGYLISEGGSDWRKAIVMDAETREIVEDTLVDIKFSGISWKGNDGFFYSSYDKPEGSELSAKTDQHKLYYHKLGTPQSEDRVIFGGVPEEKHRYVWGSVSEDEKYLFITASISTSGNKLFMMDLTQDNPELVTILDDTDSDTNVIDTEGSKLFLVTDRNAPNKKVVVVDTSNPTPENWKDLIPETENVLTVGTGGGYFFAEYMVDAISKVLQYDYEGNLVREVTLPGVGNAGGFGGKKEEKEFYFSFTNYNTPSSLYKYDVEMGDYKQYWKPQIDFNPEDYESKQVFYTSKDGTKVPMIITYKKGLELNGKNPTILYGYGGFNISLTPSFSIVNAVWMEQGGVYAVPNLRGGGEYGKKWHLAGTKLQKQNVFDDFIAAAEYLIANKYTSKQYLAVRGGSNGGLLVGATMTQRPDLMQVALPAVGVMDMLRYHTFTAGAGWAYDYGTAEDDAEMFNYLRGYSPVHNVKEGTEYPATLVTTGDHDDRVVPAHSFKFAAELQEKQAGPNPTLIRIETNAGHGAGTPVSKTIEQYADIFGFTFYNMGYQELPNQAVLKEFKD</sequence>
<dbReference type="InterPro" id="IPR002471">
    <property type="entry name" value="Pept_S9_AS"/>
</dbReference>
<keyword evidence="5" id="KW-0378">Hydrolase</keyword>
<accession>A0ABW4XZR4</accession>
<dbReference type="SUPFAM" id="SSF53474">
    <property type="entry name" value="alpha/beta-Hydrolases"/>
    <property type="match status" value="1"/>
</dbReference>
<keyword evidence="6" id="KW-0720">Serine protease</keyword>
<dbReference type="SUPFAM" id="SSF50993">
    <property type="entry name" value="Peptidase/esterase 'gauge' domain"/>
    <property type="match status" value="1"/>
</dbReference>
<organism evidence="9 10">
    <name type="scientific">Flagellimonas iocasae</name>
    <dbReference type="NCBI Taxonomy" id="2055905"/>
    <lineage>
        <taxon>Bacteria</taxon>
        <taxon>Pseudomonadati</taxon>
        <taxon>Bacteroidota</taxon>
        <taxon>Flavobacteriia</taxon>
        <taxon>Flavobacteriales</taxon>
        <taxon>Flavobacteriaceae</taxon>
        <taxon>Flagellimonas</taxon>
    </lineage>
</organism>
<evidence type="ECO:0000259" key="8">
    <source>
        <dbReference type="Pfam" id="PF02897"/>
    </source>
</evidence>
<gene>
    <name evidence="9" type="ORF">ACFSJE_09920</name>
</gene>
<feature type="domain" description="Peptidase S9 prolyl oligopeptidase catalytic" evidence="7">
    <location>
        <begin position="487"/>
        <end position="701"/>
    </location>
</feature>
<dbReference type="InterPro" id="IPR001375">
    <property type="entry name" value="Peptidase_S9_cat"/>
</dbReference>
<comment type="similarity">
    <text evidence="2">Belongs to the peptidase S9A family.</text>
</comment>
<dbReference type="PRINTS" id="PR00862">
    <property type="entry name" value="PROLIGOPTASE"/>
</dbReference>
<dbReference type="InterPro" id="IPR029058">
    <property type="entry name" value="AB_hydrolase_fold"/>
</dbReference>
<dbReference type="PANTHER" id="PTHR42881:SF2">
    <property type="entry name" value="PROLYL ENDOPEPTIDASE"/>
    <property type="match status" value="1"/>
</dbReference>